<feature type="active site" description="Nucleophile" evidence="10 11">
    <location>
        <position position="79"/>
    </location>
</feature>
<comment type="pathway">
    <text evidence="1 10">Amino-acid biosynthesis; L-histidine biosynthesis; L-histidine from 5-phospho-alpha-D-ribose 1-diphosphate: step 5/9.</text>
</comment>
<feature type="active site" evidence="10 11">
    <location>
        <position position="178"/>
    </location>
</feature>
<dbReference type="Gene3D" id="3.40.50.880">
    <property type="match status" value="1"/>
</dbReference>
<name>A0AA48KD08_9BACT</name>
<dbReference type="CDD" id="cd01748">
    <property type="entry name" value="GATase1_IGP_Synthase"/>
    <property type="match status" value="1"/>
</dbReference>
<evidence type="ECO:0000313" key="14">
    <source>
        <dbReference type="Proteomes" id="UP001228113"/>
    </source>
</evidence>
<comment type="catalytic activity">
    <reaction evidence="8 10">
        <text>5-[(5-phospho-1-deoxy-D-ribulos-1-ylimino)methylamino]-1-(5-phospho-beta-D-ribosyl)imidazole-4-carboxamide + L-glutamine = D-erythro-1-(imidazol-4-yl)glycerol 3-phosphate + 5-amino-1-(5-phospho-beta-D-ribosyl)imidazole-4-carboxamide + L-glutamate + H(+)</text>
        <dbReference type="Rhea" id="RHEA:24793"/>
        <dbReference type="ChEBI" id="CHEBI:15378"/>
        <dbReference type="ChEBI" id="CHEBI:29985"/>
        <dbReference type="ChEBI" id="CHEBI:58278"/>
        <dbReference type="ChEBI" id="CHEBI:58359"/>
        <dbReference type="ChEBI" id="CHEBI:58475"/>
        <dbReference type="ChEBI" id="CHEBI:58525"/>
        <dbReference type="EC" id="4.3.2.10"/>
    </reaction>
</comment>
<comment type="catalytic activity">
    <reaction evidence="9 10">
        <text>L-glutamine + H2O = L-glutamate + NH4(+)</text>
        <dbReference type="Rhea" id="RHEA:15889"/>
        <dbReference type="ChEBI" id="CHEBI:15377"/>
        <dbReference type="ChEBI" id="CHEBI:28938"/>
        <dbReference type="ChEBI" id="CHEBI:29985"/>
        <dbReference type="ChEBI" id="CHEBI:58359"/>
        <dbReference type="EC" id="3.5.1.2"/>
    </reaction>
</comment>
<dbReference type="NCBIfam" id="TIGR01855">
    <property type="entry name" value="IMP_synth_hisH"/>
    <property type="match status" value="1"/>
</dbReference>
<evidence type="ECO:0000256" key="10">
    <source>
        <dbReference type="HAMAP-Rule" id="MF_00278"/>
    </source>
</evidence>
<dbReference type="PIRSF" id="PIRSF000495">
    <property type="entry name" value="Amidotransf_hisH"/>
    <property type="match status" value="1"/>
</dbReference>
<evidence type="ECO:0000256" key="9">
    <source>
        <dbReference type="ARBA" id="ARBA00049534"/>
    </source>
</evidence>
<dbReference type="InterPro" id="IPR029062">
    <property type="entry name" value="Class_I_gatase-like"/>
</dbReference>
<dbReference type="SUPFAM" id="SSF52317">
    <property type="entry name" value="Class I glutamine amidotransferase-like"/>
    <property type="match status" value="1"/>
</dbReference>
<dbReference type="PANTHER" id="PTHR42701:SF1">
    <property type="entry name" value="IMIDAZOLE GLYCEROL PHOSPHATE SYNTHASE SUBUNIT HISH"/>
    <property type="match status" value="1"/>
</dbReference>
<keyword evidence="10" id="KW-0963">Cytoplasm</keyword>
<dbReference type="GO" id="GO:0005737">
    <property type="term" value="C:cytoplasm"/>
    <property type="evidence" value="ECO:0007669"/>
    <property type="project" value="UniProtKB-SubCell"/>
</dbReference>
<evidence type="ECO:0000256" key="2">
    <source>
        <dbReference type="ARBA" id="ARBA00011152"/>
    </source>
</evidence>
<keyword evidence="14" id="KW-1185">Reference proteome</keyword>
<evidence type="ECO:0000256" key="4">
    <source>
        <dbReference type="ARBA" id="ARBA00022801"/>
    </source>
</evidence>
<dbReference type="EC" id="3.5.1.2" evidence="10"/>
<proteinExistence type="inferred from homology"/>
<dbReference type="EC" id="4.3.2.10" evidence="10"/>
<dbReference type="Pfam" id="PF00117">
    <property type="entry name" value="GATase"/>
    <property type="match status" value="1"/>
</dbReference>
<dbReference type="AlphaFoldDB" id="A0AA48KD08"/>
<dbReference type="RefSeq" id="WP_243329339.1">
    <property type="nucleotide sequence ID" value="NZ_AP027081.1"/>
</dbReference>
<organism evidence="13 14">
    <name type="scientific">Mesoterricola sediminis</name>
    <dbReference type="NCBI Taxonomy" id="2927980"/>
    <lineage>
        <taxon>Bacteria</taxon>
        <taxon>Pseudomonadati</taxon>
        <taxon>Acidobacteriota</taxon>
        <taxon>Holophagae</taxon>
        <taxon>Holophagales</taxon>
        <taxon>Holophagaceae</taxon>
        <taxon>Mesoterricola</taxon>
    </lineage>
</organism>
<keyword evidence="5 10" id="KW-0315">Glutamine amidotransferase</keyword>
<dbReference type="GO" id="GO:0004359">
    <property type="term" value="F:glutaminase activity"/>
    <property type="evidence" value="ECO:0007669"/>
    <property type="project" value="UniProtKB-EC"/>
</dbReference>
<keyword evidence="4 10" id="KW-0378">Hydrolase</keyword>
<dbReference type="EMBL" id="AP027081">
    <property type="protein sequence ID" value="BDU75862.1"/>
    <property type="molecule type" value="Genomic_DNA"/>
</dbReference>
<dbReference type="GO" id="GO:0000105">
    <property type="term" value="P:L-histidine biosynthetic process"/>
    <property type="evidence" value="ECO:0007669"/>
    <property type="project" value="UniProtKB-UniRule"/>
</dbReference>
<comment type="subcellular location">
    <subcellularLocation>
        <location evidence="10">Cytoplasm</location>
    </subcellularLocation>
</comment>
<dbReference type="KEGG" id="msea:METESE_08200"/>
<feature type="active site" evidence="10 11">
    <location>
        <position position="176"/>
    </location>
</feature>
<evidence type="ECO:0000256" key="11">
    <source>
        <dbReference type="PIRSR" id="PIRSR000495-1"/>
    </source>
</evidence>
<dbReference type="PANTHER" id="PTHR42701">
    <property type="entry name" value="IMIDAZOLE GLYCEROL PHOSPHATE SYNTHASE SUBUNIT HISH"/>
    <property type="match status" value="1"/>
</dbReference>
<accession>A0AA48KD08</accession>
<dbReference type="PROSITE" id="PS51273">
    <property type="entry name" value="GATASE_TYPE_1"/>
    <property type="match status" value="1"/>
</dbReference>
<evidence type="ECO:0000259" key="12">
    <source>
        <dbReference type="Pfam" id="PF00117"/>
    </source>
</evidence>
<sequence>MIGIVDYGCGNLRSLENALEALALPHRRVSTPGGVLEAGRLILPGVGHFGHAGRELRARGLEAPLRERAAMGRPLLGICLGMQLLFEGSDEAPDVPGLALVAGRCGAFDAPGLKVPHMGWSAVDFGDRALAAYFVHSYRIPAFPAERPAQALGMAAYGEPFLAAFRSGPLGGFQFHPEKSGKAGLALLGEALTW</sequence>
<dbReference type="GO" id="GO:0016829">
    <property type="term" value="F:lyase activity"/>
    <property type="evidence" value="ECO:0007669"/>
    <property type="project" value="UniProtKB-KW"/>
</dbReference>
<feature type="domain" description="Glutamine amidotransferase" evidence="12">
    <location>
        <begin position="38"/>
        <end position="182"/>
    </location>
</feature>
<comment type="subunit">
    <text evidence="2 10">Heterodimer of HisH and HisF.</text>
</comment>
<keyword evidence="3 10" id="KW-0028">Amino-acid biosynthesis</keyword>
<gene>
    <name evidence="10 13" type="primary">hisH</name>
    <name evidence="13" type="ORF">METESE_08200</name>
</gene>
<evidence type="ECO:0000256" key="7">
    <source>
        <dbReference type="ARBA" id="ARBA00023239"/>
    </source>
</evidence>
<evidence type="ECO:0000256" key="6">
    <source>
        <dbReference type="ARBA" id="ARBA00023102"/>
    </source>
</evidence>
<keyword evidence="6 10" id="KW-0368">Histidine biosynthesis</keyword>
<dbReference type="GO" id="GO:0000107">
    <property type="term" value="F:imidazoleglycerol-phosphate synthase activity"/>
    <property type="evidence" value="ECO:0007669"/>
    <property type="project" value="UniProtKB-UniRule"/>
</dbReference>
<reference evidence="13" key="1">
    <citation type="journal article" date="2023" name="Int. J. Syst. Evol. Microbiol.">
        <title>Mesoterricola silvestris gen. nov., sp. nov., Mesoterricola sediminis sp. nov., Geothrix oryzae sp. nov., Geothrix edaphica sp. nov., Geothrix rubra sp. nov., and Geothrix limicola sp. nov., six novel members of Acidobacteriota isolated from soils.</title>
        <authorList>
            <person name="Itoh H."/>
            <person name="Sugisawa Y."/>
            <person name="Mise K."/>
            <person name="Xu Z."/>
            <person name="Kuniyasu M."/>
            <person name="Ushijima N."/>
            <person name="Kawano K."/>
            <person name="Kobayashi E."/>
            <person name="Shiratori Y."/>
            <person name="Masuda Y."/>
            <person name="Senoo K."/>
        </authorList>
    </citation>
    <scope>NUCLEOTIDE SEQUENCE</scope>
    <source>
        <strain evidence="13">W786</strain>
    </source>
</reference>
<evidence type="ECO:0000256" key="8">
    <source>
        <dbReference type="ARBA" id="ARBA00047838"/>
    </source>
</evidence>
<dbReference type="InterPro" id="IPR010139">
    <property type="entry name" value="Imidazole-glycPsynth_HisH"/>
</dbReference>
<evidence type="ECO:0000313" key="13">
    <source>
        <dbReference type="EMBL" id="BDU75862.1"/>
    </source>
</evidence>
<evidence type="ECO:0000256" key="1">
    <source>
        <dbReference type="ARBA" id="ARBA00005091"/>
    </source>
</evidence>
<evidence type="ECO:0000256" key="3">
    <source>
        <dbReference type="ARBA" id="ARBA00022605"/>
    </source>
</evidence>
<comment type="function">
    <text evidence="10">IGPS catalyzes the conversion of PRFAR and glutamine to IGP, AICAR and glutamate. The HisH subunit catalyzes the hydrolysis of glutamine to glutamate and ammonia as part of the synthesis of IGP and AICAR. The resulting ammonia molecule is channeled to the active site of HisF.</text>
</comment>
<keyword evidence="7 10" id="KW-0456">Lyase</keyword>
<protein>
    <recommendedName>
        <fullName evidence="10">Imidazole glycerol phosphate synthase subunit HisH</fullName>
        <ecNumber evidence="10">4.3.2.10</ecNumber>
    </recommendedName>
    <alternativeName>
        <fullName evidence="10">IGP synthase glutaminase subunit</fullName>
        <ecNumber evidence="10">3.5.1.2</ecNumber>
    </alternativeName>
    <alternativeName>
        <fullName evidence="10">IGP synthase subunit HisH</fullName>
    </alternativeName>
    <alternativeName>
        <fullName evidence="10">ImGP synthase subunit HisH</fullName>
        <shortName evidence="10">IGPS subunit HisH</shortName>
    </alternativeName>
</protein>
<evidence type="ECO:0000256" key="5">
    <source>
        <dbReference type="ARBA" id="ARBA00022962"/>
    </source>
</evidence>
<dbReference type="InterPro" id="IPR017926">
    <property type="entry name" value="GATASE"/>
</dbReference>
<dbReference type="HAMAP" id="MF_00278">
    <property type="entry name" value="HisH"/>
    <property type="match status" value="1"/>
</dbReference>
<dbReference type="Proteomes" id="UP001228113">
    <property type="component" value="Chromosome"/>
</dbReference>